<dbReference type="AlphaFoldDB" id="A0A8T0YBB8"/>
<evidence type="ECO:0000313" key="2">
    <source>
        <dbReference type="EMBL" id="KAG2835988.1"/>
    </source>
</evidence>
<name>A0A8T0YBB8_9STRA</name>
<reference evidence="2" key="1">
    <citation type="submission" date="2018-10" db="EMBL/GenBank/DDBJ databases">
        <title>Effector identification in a new, highly contiguous assembly of the strawberry crown rot pathogen Phytophthora cactorum.</title>
        <authorList>
            <person name="Armitage A.D."/>
            <person name="Nellist C.F."/>
            <person name="Bates H."/>
            <person name="Vickerstaff R.J."/>
            <person name="Harrison R.J."/>
        </authorList>
    </citation>
    <scope>NUCLEOTIDE SEQUENCE</scope>
    <source>
        <strain evidence="2">15-7</strain>
        <strain evidence="3">4040</strain>
    </source>
</reference>
<protein>
    <submittedName>
        <fullName evidence="2">Uncharacterized protein</fullName>
    </submittedName>
</protein>
<dbReference type="Proteomes" id="UP000735874">
    <property type="component" value="Unassembled WGS sequence"/>
</dbReference>
<evidence type="ECO:0000256" key="1">
    <source>
        <dbReference type="SAM" id="MobiDB-lite"/>
    </source>
</evidence>
<feature type="compositionally biased region" description="Basic and acidic residues" evidence="1">
    <location>
        <begin position="8"/>
        <end position="19"/>
    </location>
</feature>
<accession>A0A8T0YBB8</accession>
<dbReference type="EMBL" id="RCMG01001111">
    <property type="protein sequence ID" value="KAG2835988.1"/>
    <property type="molecule type" value="Genomic_DNA"/>
</dbReference>
<organism evidence="2 4">
    <name type="scientific">Phytophthora cactorum</name>
    <dbReference type="NCBI Taxonomy" id="29920"/>
    <lineage>
        <taxon>Eukaryota</taxon>
        <taxon>Sar</taxon>
        <taxon>Stramenopiles</taxon>
        <taxon>Oomycota</taxon>
        <taxon>Peronosporomycetes</taxon>
        <taxon>Peronosporales</taxon>
        <taxon>Peronosporaceae</taxon>
        <taxon>Phytophthora</taxon>
    </lineage>
</organism>
<comment type="caution">
    <text evidence="2">The sequence shown here is derived from an EMBL/GenBank/DDBJ whole genome shotgun (WGS) entry which is preliminary data.</text>
</comment>
<evidence type="ECO:0000313" key="4">
    <source>
        <dbReference type="Proteomes" id="UP000735874"/>
    </source>
</evidence>
<proteinExistence type="predicted"/>
<feature type="region of interest" description="Disordered" evidence="1">
    <location>
        <begin position="1"/>
        <end position="23"/>
    </location>
</feature>
<dbReference type="Proteomes" id="UP000736787">
    <property type="component" value="Unassembled WGS sequence"/>
</dbReference>
<sequence length="67" mass="7539">MSGKARQVFREPTSKHAEEQPSPVIIASRTGQELPCQTPYERMRERVAVRVIDNAVQVISTVDDNKS</sequence>
<evidence type="ECO:0000313" key="3">
    <source>
        <dbReference type="EMBL" id="KAG2888191.1"/>
    </source>
</evidence>
<dbReference type="EMBL" id="RCMK01001808">
    <property type="protein sequence ID" value="KAG2888191.1"/>
    <property type="molecule type" value="Genomic_DNA"/>
</dbReference>
<gene>
    <name evidence="2" type="ORF">PC113_g20120</name>
    <name evidence="3" type="ORF">PC117_g24975</name>
</gene>